<gene>
    <name evidence="1" type="ORF">AB4874_16065</name>
</gene>
<keyword evidence="2" id="KW-1185">Reference proteome</keyword>
<protein>
    <submittedName>
        <fullName evidence="1">Uncharacterized protein</fullName>
    </submittedName>
</protein>
<evidence type="ECO:0000313" key="1">
    <source>
        <dbReference type="EMBL" id="MEX1663142.1"/>
    </source>
</evidence>
<evidence type="ECO:0000313" key="2">
    <source>
        <dbReference type="Proteomes" id="UP001557465"/>
    </source>
</evidence>
<accession>A0ABV3TNK2</accession>
<proteinExistence type="predicted"/>
<name>A0ABV3TNK2_9RHOB</name>
<comment type="caution">
    <text evidence="1">The sequence shown here is derived from an EMBL/GenBank/DDBJ whole genome shotgun (WGS) entry which is preliminary data.</text>
</comment>
<organism evidence="1 2">
    <name type="scientific">Thioclava arctica</name>
    <dbReference type="NCBI Taxonomy" id="3238301"/>
    <lineage>
        <taxon>Bacteria</taxon>
        <taxon>Pseudomonadati</taxon>
        <taxon>Pseudomonadota</taxon>
        <taxon>Alphaproteobacteria</taxon>
        <taxon>Rhodobacterales</taxon>
        <taxon>Paracoccaceae</taxon>
        <taxon>Thioclava</taxon>
    </lineage>
</organism>
<dbReference type="Proteomes" id="UP001557465">
    <property type="component" value="Unassembled WGS sequence"/>
</dbReference>
<dbReference type="EMBL" id="JBFRYC010000012">
    <property type="protein sequence ID" value="MEX1663142.1"/>
    <property type="molecule type" value="Genomic_DNA"/>
</dbReference>
<reference evidence="1 2" key="1">
    <citation type="journal article" date="2011" name="Int. J. Syst. Evol. Microbiol.">
        <title>Zhongshania antarctica gen. nov., sp. nov. and Zhongshania guokunii sp. nov., gammaproteobacteria respectively isolated from coastal attached (fast) ice and surface seawater of the Antarctic.</title>
        <authorList>
            <person name="Li H.J."/>
            <person name="Zhang X.Y."/>
            <person name="Chen C.X."/>
            <person name="Zhang Y.J."/>
            <person name="Gao Z.M."/>
            <person name="Yu Y."/>
            <person name="Chen X.L."/>
            <person name="Chen B."/>
            <person name="Zhang Y.Z."/>
        </authorList>
    </citation>
    <scope>NUCLEOTIDE SEQUENCE [LARGE SCALE GENOMIC DNA]</scope>
    <source>
        <strain evidence="1 2">15-R06ZXC-3</strain>
    </source>
</reference>
<dbReference type="RefSeq" id="WP_368392734.1">
    <property type="nucleotide sequence ID" value="NZ_JBFRYC010000012.1"/>
</dbReference>
<sequence>MTTYERKTTMPANDLSPQEMTPKDEIWLNAFVETMSKPSAREVAFFAHRRALRLGVGLSKEGMLVSGQCEPKG</sequence>